<comment type="caution">
    <text evidence="2">The sequence shown here is derived from an EMBL/GenBank/DDBJ whole genome shotgun (WGS) entry which is preliminary data.</text>
</comment>
<dbReference type="Proteomes" id="UP000735302">
    <property type="component" value="Unassembled WGS sequence"/>
</dbReference>
<reference evidence="2 3" key="1">
    <citation type="journal article" date="2021" name="Elife">
        <title>Chloroplast acquisition without the gene transfer in kleptoplastic sea slugs, Plakobranchus ocellatus.</title>
        <authorList>
            <person name="Maeda T."/>
            <person name="Takahashi S."/>
            <person name="Yoshida T."/>
            <person name="Shimamura S."/>
            <person name="Takaki Y."/>
            <person name="Nagai Y."/>
            <person name="Toyoda A."/>
            <person name="Suzuki Y."/>
            <person name="Arimoto A."/>
            <person name="Ishii H."/>
            <person name="Satoh N."/>
            <person name="Nishiyama T."/>
            <person name="Hasebe M."/>
            <person name="Maruyama T."/>
            <person name="Minagawa J."/>
            <person name="Obokata J."/>
            <person name="Shigenobu S."/>
        </authorList>
    </citation>
    <scope>NUCLEOTIDE SEQUENCE [LARGE SCALE GENOMIC DNA]</scope>
</reference>
<evidence type="ECO:0000313" key="3">
    <source>
        <dbReference type="Proteomes" id="UP000735302"/>
    </source>
</evidence>
<gene>
    <name evidence="2" type="ORF">PoB_002102700</name>
</gene>
<accession>A0AAV3ZJ13</accession>
<sequence>MRSEPVLRPAGTFLPRVRAPPSAPWPDRGLESLRSPCCRLAIHKKMNSRESQRKTGMMSVCSNAINRKPRTKNSHKMQTYRMQIEPTPSVVTAVIACQNQLL</sequence>
<proteinExistence type="predicted"/>
<evidence type="ECO:0000313" key="2">
    <source>
        <dbReference type="EMBL" id="GFN94521.1"/>
    </source>
</evidence>
<feature type="region of interest" description="Disordered" evidence="1">
    <location>
        <begin position="46"/>
        <end position="76"/>
    </location>
</feature>
<protein>
    <submittedName>
        <fullName evidence="2">Uncharacterized protein</fullName>
    </submittedName>
</protein>
<keyword evidence="3" id="KW-1185">Reference proteome</keyword>
<name>A0AAV3ZJ13_9GAST</name>
<evidence type="ECO:0000256" key="1">
    <source>
        <dbReference type="SAM" id="MobiDB-lite"/>
    </source>
</evidence>
<feature type="region of interest" description="Disordered" evidence="1">
    <location>
        <begin position="1"/>
        <end position="30"/>
    </location>
</feature>
<dbReference type="AlphaFoldDB" id="A0AAV3ZJ13"/>
<dbReference type="EMBL" id="BLXT01002457">
    <property type="protein sequence ID" value="GFN94521.1"/>
    <property type="molecule type" value="Genomic_DNA"/>
</dbReference>
<organism evidence="2 3">
    <name type="scientific">Plakobranchus ocellatus</name>
    <dbReference type="NCBI Taxonomy" id="259542"/>
    <lineage>
        <taxon>Eukaryota</taxon>
        <taxon>Metazoa</taxon>
        <taxon>Spiralia</taxon>
        <taxon>Lophotrochozoa</taxon>
        <taxon>Mollusca</taxon>
        <taxon>Gastropoda</taxon>
        <taxon>Heterobranchia</taxon>
        <taxon>Euthyneura</taxon>
        <taxon>Panpulmonata</taxon>
        <taxon>Sacoglossa</taxon>
        <taxon>Placobranchoidea</taxon>
        <taxon>Plakobranchidae</taxon>
        <taxon>Plakobranchus</taxon>
    </lineage>
</organism>